<feature type="signal peptide" evidence="2">
    <location>
        <begin position="1"/>
        <end position="17"/>
    </location>
</feature>
<evidence type="ECO:0000256" key="1">
    <source>
        <dbReference type="ARBA" id="ARBA00022729"/>
    </source>
</evidence>
<proteinExistence type="predicted"/>
<organism evidence="4">
    <name type="scientific">Absidia glauca</name>
    <name type="common">Pin mould</name>
    <dbReference type="NCBI Taxonomy" id="4829"/>
    <lineage>
        <taxon>Eukaryota</taxon>
        <taxon>Fungi</taxon>
        <taxon>Fungi incertae sedis</taxon>
        <taxon>Mucoromycota</taxon>
        <taxon>Mucoromycotina</taxon>
        <taxon>Mucoromycetes</taxon>
        <taxon>Mucorales</taxon>
        <taxon>Cunninghamellaceae</taxon>
        <taxon>Absidia</taxon>
    </lineage>
</organism>
<keyword evidence="5" id="KW-1185">Reference proteome</keyword>
<dbReference type="InParanoid" id="A0A168QN54"/>
<evidence type="ECO:0000256" key="2">
    <source>
        <dbReference type="SAM" id="SignalP"/>
    </source>
</evidence>
<dbReference type="InterPro" id="IPR052982">
    <property type="entry name" value="SRP1/TIP1-like"/>
</dbReference>
<keyword evidence="1 2" id="KW-0732">Signal</keyword>
<name>A0A168QN54_ABSGL</name>
<protein>
    <recommendedName>
        <fullName evidence="3">Yeast cell wall synthesis Kre9/Knh1-like N-terminal domain-containing protein</fullName>
    </recommendedName>
</protein>
<dbReference type="AlphaFoldDB" id="A0A168QN54"/>
<evidence type="ECO:0000313" key="5">
    <source>
        <dbReference type="Proteomes" id="UP000078561"/>
    </source>
</evidence>
<dbReference type="STRING" id="4829.A0A168QN54"/>
<dbReference type="PANTHER" id="PTHR40633">
    <property type="entry name" value="MATRIX PROTEIN, PUTATIVE (AFU_ORTHOLOGUE AFUA_8G05410)-RELATED"/>
    <property type="match status" value="1"/>
</dbReference>
<sequence length="193" mass="18506">MFKSILVAVATAALVSAQSILSVTSPLGGNVYTAGGQAMITWTQPTVDIIPQIQLSKGLSTALQPVMTIATNVSAKEMQYTWNIPATVAAGTDYAFVFGVSPNLAYTGQFTIKAADGTAPAASSAAGSSAASSPASASTPAAGSSAAASKPAASSAAASSSGAAAKPSNGAGQVAPLAVSAVAVVGAAAIALM</sequence>
<dbReference type="Proteomes" id="UP000078561">
    <property type="component" value="Unassembled WGS sequence"/>
</dbReference>
<evidence type="ECO:0000313" key="4">
    <source>
        <dbReference type="EMBL" id="SAM05154.1"/>
    </source>
</evidence>
<gene>
    <name evidence="4" type="primary">ABSGL_11020.1 scaffold 12038</name>
</gene>
<feature type="chain" id="PRO_5007899918" description="Yeast cell wall synthesis Kre9/Knh1-like N-terminal domain-containing protein" evidence="2">
    <location>
        <begin position="18"/>
        <end position="193"/>
    </location>
</feature>
<evidence type="ECO:0000259" key="3">
    <source>
        <dbReference type="Pfam" id="PF10342"/>
    </source>
</evidence>
<dbReference type="EMBL" id="LT554419">
    <property type="protein sequence ID" value="SAM05154.1"/>
    <property type="molecule type" value="Genomic_DNA"/>
</dbReference>
<accession>A0A168QN54</accession>
<reference evidence="4" key="1">
    <citation type="submission" date="2016-04" db="EMBL/GenBank/DDBJ databases">
        <authorList>
            <person name="Evans L.H."/>
            <person name="Alamgir A."/>
            <person name="Owens N."/>
            <person name="Weber N.D."/>
            <person name="Virtaneva K."/>
            <person name="Barbian K."/>
            <person name="Babar A."/>
            <person name="Rosenke K."/>
        </authorList>
    </citation>
    <scope>NUCLEOTIDE SEQUENCE [LARGE SCALE GENOMIC DNA]</scope>
    <source>
        <strain evidence="4">CBS 101.48</strain>
    </source>
</reference>
<dbReference type="InterPro" id="IPR018466">
    <property type="entry name" value="Kre9/Knh1-like_N"/>
</dbReference>
<dbReference type="OMA" id="KYAIRIT"/>
<dbReference type="PANTHER" id="PTHR40633:SF1">
    <property type="entry name" value="GPI ANCHORED SERINE-THREONINE RICH PROTEIN (AFU_ORTHOLOGUE AFUA_1G03630)"/>
    <property type="match status" value="1"/>
</dbReference>
<dbReference type="OrthoDB" id="2260257at2759"/>
<feature type="domain" description="Yeast cell wall synthesis Kre9/Knh1-like N-terminal" evidence="3">
    <location>
        <begin position="25"/>
        <end position="112"/>
    </location>
</feature>
<dbReference type="Pfam" id="PF10342">
    <property type="entry name" value="Kre9_KNH"/>
    <property type="match status" value="1"/>
</dbReference>